<accession>E0XW13</accession>
<dbReference type="EMBL" id="GU474895">
    <property type="protein sequence ID" value="ADI18604.1"/>
    <property type="molecule type" value="Genomic_DNA"/>
</dbReference>
<proteinExistence type="predicted"/>
<name>E0XW13_9PROT</name>
<dbReference type="AlphaFoldDB" id="E0XW13"/>
<evidence type="ECO:0000313" key="2">
    <source>
        <dbReference type="EMBL" id="ADI18604.1"/>
    </source>
</evidence>
<evidence type="ECO:0000256" key="1">
    <source>
        <dbReference type="SAM" id="MobiDB-lite"/>
    </source>
</evidence>
<dbReference type="AntiFam" id="ANF00007">
    <property type="entry name" value="Shadow ORF (opposite clpB)"/>
</dbReference>
<feature type="region of interest" description="Disordered" evidence="1">
    <location>
        <begin position="235"/>
        <end position="254"/>
    </location>
</feature>
<sequence>MHFIAIGDAAFQDQAGDRILQDALHDPLQRPGAIDGVVPGIAQPRRRRAIEFERDIAAVEQGAQPVELNIDDRFHMRPGQPVEQQDFIQPVEEFRPEGSPHNVHHRLPHGAGILALGLIGEDVATQIGGHHDQCILEIDQPPLPIGQPPVIEYLEQDVENIGMGFFDLVEQDDLIGPAADCFGQRAAFVVSDIAGRRPDQPGDRMYFHIFRHVDADHGGFVVEQELGQSAGQFSFADAGRPQEQERANRPARVL</sequence>
<protein>
    <submittedName>
        <fullName evidence="2">Uncharacterized protein</fullName>
    </submittedName>
</protein>
<organism evidence="2">
    <name type="scientific">uncultured Rhodospirillales bacterium HF4000_24M03</name>
    <dbReference type="NCBI Taxonomy" id="710788"/>
    <lineage>
        <taxon>Bacteria</taxon>
        <taxon>Pseudomonadati</taxon>
        <taxon>Pseudomonadota</taxon>
        <taxon>Alphaproteobacteria</taxon>
        <taxon>Rhodospirillales</taxon>
        <taxon>environmental samples</taxon>
    </lineage>
</organism>
<reference evidence="2" key="1">
    <citation type="journal article" date="2011" name="Environ. Microbiol.">
        <title>Time-series analyses of Monterey Bay coastal microbial picoplankton using a 'genome proxy' microarray.</title>
        <authorList>
            <person name="Rich V.I."/>
            <person name="Pham V.D."/>
            <person name="Eppley J."/>
            <person name="Shi Y."/>
            <person name="DeLong E.F."/>
        </authorList>
    </citation>
    <scope>NUCLEOTIDE SEQUENCE</scope>
</reference>